<dbReference type="EMBL" id="QRAL01000025">
    <property type="protein sequence ID" value="RSU54928.1"/>
    <property type="molecule type" value="Genomic_DNA"/>
</dbReference>
<dbReference type="Proteomes" id="UP000287401">
    <property type="component" value="Unassembled WGS sequence"/>
</dbReference>
<gene>
    <name evidence="2" type="ORF">DAH51_19115</name>
</gene>
<name>A0A430BQB4_SPHYA</name>
<feature type="transmembrane region" description="Helical" evidence="1">
    <location>
        <begin position="60"/>
        <end position="82"/>
    </location>
</feature>
<evidence type="ECO:0000313" key="3">
    <source>
        <dbReference type="Proteomes" id="UP000287401"/>
    </source>
</evidence>
<reference evidence="2 3" key="1">
    <citation type="submission" date="2018-07" db="EMBL/GenBank/DDBJ databases">
        <title>Genomic and Epidemiologic Investigation of an Indolent Hospital Outbreak.</title>
        <authorList>
            <person name="Johnson R.C."/>
            <person name="Deming C."/>
            <person name="Conlan S."/>
            <person name="Zellmer C.J."/>
            <person name="Michelin A.V."/>
            <person name="Lee-Lin S."/>
            <person name="Thomas P.J."/>
            <person name="Park M."/>
            <person name="Weingarten R.A."/>
            <person name="Less J."/>
            <person name="Dekker J.P."/>
            <person name="Frank K.M."/>
            <person name="Musser K.A."/>
            <person name="Mcquiston J.R."/>
            <person name="Henderson D.K."/>
            <person name="Lau A.F."/>
            <person name="Palmore T.N."/>
            <person name="Segre J.A."/>
        </authorList>
    </citation>
    <scope>NUCLEOTIDE SEQUENCE [LARGE SCALE GENOMIC DNA]</scope>
    <source>
        <strain evidence="2 3">SK-NIH.Env6_1116</strain>
    </source>
</reference>
<evidence type="ECO:0000313" key="2">
    <source>
        <dbReference type="EMBL" id="RSU54928.1"/>
    </source>
</evidence>
<keyword evidence="1" id="KW-1133">Transmembrane helix</keyword>
<keyword evidence="1" id="KW-0472">Membrane</keyword>
<organism evidence="2 3">
    <name type="scientific">Sphingobium yanoikuyae</name>
    <name type="common">Sphingomonas yanoikuyae</name>
    <dbReference type="NCBI Taxonomy" id="13690"/>
    <lineage>
        <taxon>Bacteria</taxon>
        <taxon>Pseudomonadati</taxon>
        <taxon>Pseudomonadota</taxon>
        <taxon>Alphaproteobacteria</taxon>
        <taxon>Sphingomonadales</taxon>
        <taxon>Sphingomonadaceae</taxon>
        <taxon>Sphingobium</taxon>
    </lineage>
</organism>
<protein>
    <submittedName>
        <fullName evidence="2">Uncharacterized protein</fullName>
    </submittedName>
</protein>
<dbReference type="AlphaFoldDB" id="A0A430BQB4"/>
<accession>A0A430BQB4</accession>
<evidence type="ECO:0000256" key="1">
    <source>
        <dbReference type="SAM" id="Phobius"/>
    </source>
</evidence>
<sequence length="146" mass="16409">MSANEEQIGPEQSPQPLRLGDWLWRPLCAKLWWAAVPLYWLGMWASHYSQAAEDLYGSALAGYLTVFFFPPLVALILSYGFFREWLARLLPSEAAPLSSEDWFPDPDGYGPSGMPWEFDPLDPRSGALWVGNTLNPLNAGYINRAS</sequence>
<feature type="transmembrane region" description="Helical" evidence="1">
    <location>
        <begin position="22"/>
        <end position="40"/>
    </location>
</feature>
<keyword evidence="1" id="KW-0812">Transmembrane</keyword>
<proteinExistence type="predicted"/>
<dbReference type="RefSeq" id="WP_125999369.1">
    <property type="nucleotide sequence ID" value="NZ_QRAL01000025.1"/>
</dbReference>
<comment type="caution">
    <text evidence="2">The sequence shown here is derived from an EMBL/GenBank/DDBJ whole genome shotgun (WGS) entry which is preliminary data.</text>
</comment>